<dbReference type="SUPFAM" id="SSF47928">
    <property type="entry name" value="N-terminal domain of the delta subunit of the F1F0-ATP synthase"/>
    <property type="match status" value="1"/>
</dbReference>
<dbReference type="eggNOG" id="COG0712">
    <property type="taxonomic scope" value="Bacteria"/>
</dbReference>
<evidence type="ECO:0000256" key="7">
    <source>
        <dbReference type="HAMAP-Rule" id="MF_01416"/>
    </source>
</evidence>
<dbReference type="Pfam" id="PF00213">
    <property type="entry name" value="OSCP"/>
    <property type="match status" value="1"/>
</dbReference>
<keyword evidence="4 7" id="KW-0406">Ion transport</keyword>
<keyword evidence="2 7" id="KW-0813">Transport</keyword>
<evidence type="ECO:0000256" key="5">
    <source>
        <dbReference type="ARBA" id="ARBA00023136"/>
    </source>
</evidence>
<evidence type="ECO:0000313" key="8">
    <source>
        <dbReference type="EMBL" id="ADY57537.1"/>
    </source>
</evidence>
<proteinExistence type="inferred from homology"/>
<reference evidence="8 9" key="1">
    <citation type="journal article" date="2011" name="Stand. Genomic Sci.">
        <title>Complete genome sequence of Syntrophobotulus glycolicus type strain (FlGlyR).</title>
        <authorList>
            <person name="Han C."/>
            <person name="Mwirichia R."/>
            <person name="Chertkov O."/>
            <person name="Held B."/>
            <person name="Lapidus A."/>
            <person name="Nolan M."/>
            <person name="Lucas S."/>
            <person name="Hammon N."/>
            <person name="Deshpande S."/>
            <person name="Cheng J.F."/>
            <person name="Tapia R."/>
            <person name="Goodwin L."/>
            <person name="Pitluck S."/>
            <person name="Huntemann M."/>
            <person name="Liolios K."/>
            <person name="Ivanova N."/>
            <person name="Pagani I."/>
            <person name="Mavromatis K."/>
            <person name="Ovchinikova G."/>
            <person name="Pati A."/>
            <person name="Chen A."/>
            <person name="Palaniappan K."/>
            <person name="Land M."/>
            <person name="Hauser L."/>
            <person name="Brambilla E.M."/>
            <person name="Rohde M."/>
            <person name="Spring S."/>
            <person name="Sikorski J."/>
            <person name="Goker M."/>
            <person name="Woyke T."/>
            <person name="Bristow J."/>
            <person name="Eisen J.A."/>
            <person name="Markowitz V."/>
            <person name="Hugenholtz P."/>
            <person name="Kyrpides N.C."/>
            <person name="Klenk H.P."/>
            <person name="Detter J.C."/>
        </authorList>
    </citation>
    <scope>NUCLEOTIDE SEQUENCE [LARGE SCALE GENOMIC DNA]</scope>
    <source>
        <strain evidence="9">DSM 8271 / FlGlyR</strain>
    </source>
</reference>
<organism evidence="8 9">
    <name type="scientific">Syntrophobotulus glycolicus (strain DSM 8271 / FlGlyR)</name>
    <dbReference type="NCBI Taxonomy" id="645991"/>
    <lineage>
        <taxon>Bacteria</taxon>
        <taxon>Bacillati</taxon>
        <taxon>Bacillota</taxon>
        <taxon>Clostridia</taxon>
        <taxon>Eubacteriales</taxon>
        <taxon>Desulfitobacteriaceae</taxon>
        <taxon>Syntrophobotulus</taxon>
    </lineage>
</organism>
<reference evidence="9" key="2">
    <citation type="submission" date="2011-02" db="EMBL/GenBank/DDBJ databases">
        <title>The complete genome of Syntrophobotulus glycolicus DSM 8271.</title>
        <authorList>
            <person name="Lucas S."/>
            <person name="Copeland A."/>
            <person name="Lapidus A."/>
            <person name="Bruce D."/>
            <person name="Goodwin L."/>
            <person name="Pitluck S."/>
            <person name="Kyrpides N."/>
            <person name="Mavromatis K."/>
            <person name="Pagani I."/>
            <person name="Ivanova N."/>
            <person name="Mikhailova N."/>
            <person name="Chertkov O."/>
            <person name="Held B."/>
            <person name="Detter J.C."/>
            <person name="Tapia R."/>
            <person name="Han C."/>
            <person name="Land M."/>
            <person name="Hauser L."/>
            <person name="Markowitz V."/>
            <person name="Cheng J.-F."/>
            <person name="Hugenholtz P."/>
            <person name="Woyke T."/>
            <person name="Wu D."/>
            <person name="Spring S."/>
            <person name="Schroeder M."/>
            <person name="Brambilla E."/>
            <person name="Klenk H.-P."/>
            <person name="Eisen J.A."/>
        </authorList>
    </citation>
    <scope>NUCLEOTIDE SEQUENCE [LARGE SCALE GENOMIC DNA]</scope>
    <source>
        <strain evidence="9">DSM 8271 / FlGlyR</strain>
    </source>
</reference>
<evidence type="ECO:0000256" key="2">
    <source>
        <dbReference type="ARBA" id="ARBA00022448"/>
    </source>
</evidence>
<comment type="subunit">
    <text evidence="7">F-type ATPases have 2 components, F(1) - the catalytic core - and F(0) - the membrane proton channel. F(1) has five subunits: alpha(3), beta(3), gamma(1), delta(1), epsilon(1). F(0) has three main subunits: a(1), b(2) and c(10-14). The alpha and beta chains form an alternating ring which encloses part of the gamma chain. F(1) is attached to F(0) by a central stalk formed by the gamma and epsilon chains, while a peripheral stalk is formed by the delta and b chains.</text>
</comment>
<dbReference type="KEGG" id="sgy:Sgly_3274"/>
<protein>
    <recommendedName>
        <fullName evidence="7">ATP synthase subunit delta</fullName>
    </recommendedName>
    <alternativeName>
        <fullName evidence="7">ATP synthase F(1) sector subunit delta</fullName>
    </alternativeName>
    <alternativeName>
        <fullName evidence="7">F-type ATPase subunit delta</fullName>
        <shortName evidence="7">F-ATPase subunit delta</shortName>
    </alternativeName>
</protein>
<comment type="similarity">
    <text evidence="7">Belongs to the ATPase delta chain family.</text>
</comment>
<keyword evidence="9" id="KW-1185">Reference proteome</keyword>
<keyword evidence="3 7" id="KW-0375">Hydrogen ion transport</keyword>
<dbReference type="GO" id="GO:0046933">
    <property type="term" value="F:proton-transporting ATP synthase activity, rotational mechanism"/>
    <property type="evidence" value="ECO:0007669"/>
    <property type="project" value="UniProtKB-UniRule"/>
</dbReference>
<evidence type="ECO:0000256" key="3">
    <source>
        <dbReference type="ARBA" id="ARBA00022781"/>
    </source>
</evidence>
<dbReference type="AlphaFoldDB" id="F0T2A9"/>
<dbReference type="RefSeq" id="WP_013626262.1">
    <property type="nucleotide sequence ID" value="NC_015172.1"/>
</dbReference>
<evidence type="ECO:0000256" key="6">
    <source>
        <dbReference type="ARBA" id="ARBA00023310"/>
    </source>
</evidence>
<evidence type="ECO:0000256" key="1">
    <source>
        <dbReference type="ARBA" id="ARBA00004370"/>
    </source>
</evidence>
<dbReference type="Proteomes" id="UP000007488">
    <property type="component" value="Chromosome"/>
</dbReference>
<dbReference type="OrthoDB" id="9802471at2"/>
<keyword evidence="6 7" id="KW-0066">ATP synthesis</keyword>
<gene>
    <name evidence="7" type="primary">atpH</name>
    <name evidence="8" type="ordered locus">Sgly_3274</name>
</gene>
<evidence type="ECO:0000256" key="4">
    <source>
        <dbReference type="ARBA" id="ARBA00023065"/>
    </source>
</evidence>
<dbReference type="InterPro" id="IPR000711">
    <property type="entry name" value="ATPase_OSCP/dsu"/>
</dbReference>
<sequence length="189" mass="21353">MLNGALARRYAQALFEIAVEMSVLDRIDTELRDIAEIIDQNGEIGNVLNHPNISLQNKKELLENLFKGMGEITRSFLYLLVDRRRQNLVVYIQKEFTRLADEKRQVVEAKITSAAPLTPDQENKLKDIIVQSTGMQVRLLTDVDPGLIGGARLQISDRVMDGSIAAALMRMREELRKSSYKPQQEVGVS</sequence>
<dbReference type="STRING" id="645991.Sgly_3274"/>
<accession>F0T2A9</accession>
<dbReference type="Gene3D" id="1.10.520.20">
    <property type="entry name" value="N-terminal domain of the delta subunit of the F1F0-ATP synthase"/>
    <property type="match status" value="1"/>
</dbReference>
<comment type="function">
    <text evidence="7">F(1)F(0) ATP synthase produces ATP from ADP in the presence of a proton or sodium gradient. F-type ATPases consist of two structural domains, F(1) containing the extramembraneous catalytic core and F(0) containing the membrane proton channel, linked together by a central stalk and a peripheral stalk. During catalysis, ATP synthesis in the catalytic domain of F(1) is coupled via a rotary mechanism of the central stalk subunits to proton translocation.</text>
</comment>
<name>F0T2A9_SYNGF</name>
<evidence type="ECO:0000313" key="9">
    <source>
        <dbReference type="Proteomes" id="UP000007488"/>
    </source>
</evidence>
<keyword evidence="7" id="KW-1003">Cell membrane</keyword>
<dbReference type="HOGENOM" id="CLU_085114_1_1_9"/>
<dbReference type="NCBIfam" id="NF004403">
    <property type="entry name" value="PRK05758.2-4"/>
    <property type="match status" value="1"/>
</dbReference>
<dbReference type="EMBL" id="CP002547">
    <property type="protein sequence ID" value="ADY57537.1"/>
    <property type="molecule type" value="Genomic_DNA"/>
</dbReference>
<dbReference type="GO" id="GO:0045259">
    <property type="term" value="C:proton-transporting ATP synthase complex"/>
    <property type="evidence" value="ECO:0007669"/>
    <property type="project" value="UniProtKB-KW"/>
</dbReference>
<comment type="subcellular location">
    <subcellularLocation>
        <location evidence="7">Cell membrane</location>
        <topology evidence="7">Peripheral membrane protein</topology>
    </subcellularLocation>
    <subcellularLocation>
        <location evidence="1">Membrane</location>
    </subcellularLocation>
</comment>
<dbReference type="HAMAP" id="MF_01416">
    <property type="entry name" value="ATP_synth_delta_bact"/>
    <property type="match status" value="1"/>
</dbReference>
<dbReference type="GO" id="GO:0005886">
    <property type="term" value="C:plasma membrane"/>
    <property type="evidence" value="ECO:0007669"/>
    <property type="project" value="UniProtKB-SubCell"/>
</dbReference>
<comment type="function">
    <text evidence="7">This protein is part of the stalk that links CF(0) to CF(1). It either transmits conformational changes from CF(0) to CF(1) or is implicated in proton conduction.</text>
</comment>
<dbReference type="InterPro" id="IPR026015">
    <property type="entry name" value="ATP_synth_OSCP/delta_N_sf"/>
</dbReference>
<dbReference type="PRINTS" id="PR00125">
    <property type="entry name" value="ATPASEDELTA"/>
</dbReference>
<keyword evidence="5 7" id="KW-0472">Membrane</keyword>
<dbReference type="NCBIfam" id="TIGR01145">
    <property type="entry name" value="ATP_synt_delta"/>
    <property type="match status" value="1"/>
</dbReference>
<keyword evidence="7" id="KW-0139">CF(1)</keyword>
<dbReference type="PANTHER" id="PTHR11910">
    <property type="entry name" value="ATP SYNTHASE DELTA CHAIN"/>
    <property type="match status" value="1"/>
</dbReference>